<feature type="signal peptide" evidence="2">
    <location>
        <begin position="1"/>
        <end position="18"/>
    </location>
</feature>
<dbReference type="EMBL" id="JAHXZN010000010">
    <property type="protein sequence ID" value="MBW6532846.1"/>
    <property type="molecule type" value="Genomic_DNA"/>
</dbReference>
<dbReference type="InterPro" id="IPR013424">
    <property type="entry name" value="Ice-binding_C"/>
</dbReference>
<dbReference type="Proteomes" id="UP000759103">
    <property type="component" value="Unassembled WGS sequence"/>
</dbReference>
<name>A0ABS7BTE6_9SPHN</name>
<gene>
    <name evidence="4" type="ORF">KZ820_19045</name>
</gene>
<comment type="caution">
    <text evidence="4">The sequence shown here is derived from an EMBL/GenBank/DDBJ whole genome shotgun (WGS) entry which is preliminary data.</text>
</comment>
<sequence>MRNLVLAIALTVTSTATAAPALAAADPVSGTVNASFSDPQPGTGVSTGIGSDHVTWGTPLTGYKANELSFQSNTPFSALLGEQFKVGSISYYNGTILDGTELTGLTLNLGLNFTNPAIGLLAKSFALGLYSTPNTGSADANADYVYLPSLQSINNFVVDGQAYQFELRGFDNVRGDGYLNSSASEFHVREGQSATADVFGVLSAVPEPGTWAMMLIGFAMIGVAMRSRRRDMPAALV</sequence>
<accession>A0ABS7BTE6</accession>
<proteinExistence type="predicted"/>
<evidence type="ECO:0000256" key="2">
    <source>
        <dbReference type="SAM" id="SignalP"/>
    </source>
</evidence>
<dbReference type="NCBIfam" id="NF035944">
    <property type="entry name" value="PEPxxWA-CTERM"/>
    <property type="match status" value="1"/>
</dbReference>
<dbReference type="InterPro" id="IPR047995">
    <property type="entry name" value="Choice_anch_K"/>
</dbReference>
<keyword evidence="5" id="KW-1185">Reference proteome</keyword>
<keyword evidence="2" id="KW-0732">Signal</keyword>
<feature type="domain" description="Ice-binding protein C-terminal" evidence="3">
    <location>
        <begin position="204"/>
        <end position="229"/>
    </location>
</feature>
<evidence type="ECO:0000313" key="5">
    <source>
        <dbReference type="Proteomes" id="UP000759103"/>
    </source>
</evidence>
<protein>
    <submittedName>
        <fullName evidence="4">Choice-of-anchor K domain-containing protein</fullName>
    </submittedName>
</protein>
<dbReference type="RefSeq" id="WP_219750436.1">
    <property type="nucleotide sequence ID" value="NZ_JAHXZN010000010.1"/>
</dbReference>
<organism evidence="4 5">
    <name type="scientific">Sphingomonas citri</name>
    <dbReference type="NCBI Taxonomy" id="2862499"/>
    <lineage>
        <taxon>Bacteria</taxon>
        <taxon>Pseudomonadati</taxon>
        <taxon>Pseudomonadota</taxon>
        <taxon>Alphaproteobacteria</taxon>
        <taxon>Sphingomonadales</taxon>
        <taxon>Sphingomonadaceae</taxon>
        <taxon>Sphingomonas</taxon>
    </lineage>
</organism>
<dbReference type="Pfam" id="PF07589">
    <property type="entry name" value="PEP-CTERM"/>
    <property type="match status" value="1"/>
</dbReference>
<keyword evidence="1" id="KW-1133">Transmembrane helix</keyword>
<feature type="chain" id="PRO_5046465538" evidence="2">
    <location>
        <begin position="19"/>
        <end position="237"/>
    </location>
</feature>
<feature type="transmembrane region" description="Helical" evidence="1">
    <location>
        <begin position="208"/>
        <end position="225"/>
    </location>
</feature>
<keyword evidence="1" id="KW-0812">Transmembrane</keyword>
<dbReference type="NCBIfam" id="TIGR02595">
    <property type="entry name" value="PEP_CTERM"/>
    <property type="match status" value="1"/>
</dbReference>
<reference evidence="4 5" key="1">
    <citation type="submission" date="2021-07" db="EMBL/GenBank/DDBJ databases">
        <title>Sphingomonas sp.</title>
        <authorList>
            <person name="Feng G."/>
            <person name="Li J."/>
            <person name="Pan M."/>
        </authorList>
    </citation>
    <scope>NUCLEOTIDE SEQUENCE [LARGE SCALE GENOMIC DNA]</scope>
    <source>
        <strain evidence="4 5">RRHST34</strain>
    </source>
</reference>
<evidence type="ECO:0000313" key="4">
    <source>
        <dbReference type="EMBL" id="MBW6532846.1"/>
    </source>
</evidence>
<dbReference type="NCBIfam" id="NF038131">
    <property type="entry name" value="choice_anch_K"/>
    <property type="match status" value="1"/>
</dbReference>
<keyword evidence="1" id="KW-0472">Membrane</keyword>
<evidence type="ECO:0000256" key="1">
    <source>
        <dbReference type="SAM" id="Phobius"/>
    </source>
</evidence>
<evidence type="ECO:0000259" key="3">
    <source>
        <dbReference type="Pfam" id="PF07589"/>
    </source>
</evidence>